<dbReference type="InterPro" id="IPR016355">
    <property type="entry name" value="NR5-like"/>
</dbReference>
<dbReference type="Gene3D" id="3.30.50.10">
    <property type="entry name" value="Erythroid Transcription Factor GATA-1, subunit A"/>
    <property type="match status" value="1"/>
</dbReference>
<name>A0A9P0H386_NEZVI</name>
<dbReference type="SUPFAM" id="SSF48508">
    <property type="entry name" value="Nuclear receptor ligand-binding domain"/>
    <property type="match status" value="1"/>
</dbReference>
<dbReference type="GO" id="GO:0090575">
    <property type="term" value="C:RNA polymerase II transcription regulator complex"/>
    <property type="evidence" value="ECO:0007669"/>
    <property type="project" value="TreeGrafter"/>
</dbReference>
<dbReference type="Proteomes" id="UP001152798">
    <property type="component" value="Chromosome 1"/>
</dbReference>
<dbReference type="PROSITE" id="PS00031">
    <property type="entry name" value="NUCLEAR_REC_DBD_1"/>
    <property type="match status" value="1"/>
</dbReference>
<dbReference type="Pfam" id="PF00104">
    <property type="entry name" value="Hormone_recep"/>
    <property type="match status" value="1"/>
</dbReference>
<dbReference type="AlphaFoldDB" id="A0A9P0H386"/>
<dbReference type="PRINTS" id="PR00047">
    <property type="entry name" value="STROIDFINGER"/>
</dbReference>
<proteinExistence type="predicted"/>
<keyword evidence="7" id="KW-0804">Transcription</keyword>
<protein>
    <recommendedName>
        <fullName evidence="15">Nuclear receptor domain-containing protein</fullName>
    </recommendedName>
</protein>
<evidence type="ECO:0000259" key="12">
    <source>
        <dbReference type="PROSITE" id="PS51843"/>
    </source>
</evidence>
<evidence type="ECO:0000256" key="1">
    <source>
        <dbReference type="ARBA" id="ARBA00004123"/>
    </source>
</evidence>
<feature type="domain" description="Nuclear receptor" evidence="11">
    <location>
        <begin position="28"/>
        <end position="102"/>
    </location>
</feature>
<evidence type="ECO:0008006" key="15">
    <source>
        <dbReference type="Google" id="ProtNLM"/>
    </source>
</evidence>
<keyword evidence="8" id="KW-0675">Receptor</keyword>
<dbReference type="PROSITE" id="PS51030">
    <property type="entry name" value="NUCLEAR_REC_DBD_2"/>
    <property type="match status" value="1"/>
</dbReference>
<dbReference type="InterPro" id="IPR013088">
    <property type="entry name" value="Znf_NHR/GATA"/>
</dbReference>
<dbReference type="InterPro" id="IPR035500">
    <property type="entry name" value="NHR-like_dom_sf"/>
</dbReference>
<evidence type="ECO:0000313" key="14">
    <source>
        <dbReference type="Proteomes" id="UP001152798"/>
    </source>
</evidence>
<dbReference type="PRINTS" id="PR00398">
    <property type="entry name" value="STRDHORMONER"/>
</dbReference>
<evidence type="ECO:0000256" key="3">
    <source>
        <dbReference type="ARBA" id="ARBA00022771"/>
    </source>
</evidence>
<gene>
    <name evidence="13" type="ORF">NEZAVI_LOCUS3083</name>
</gene>
<dbReference type="CDD" id="cd06916">
    <property type="entry name" value="NR_DBD_like"/>
    <property type="match status" value="1"/>
</dbReference>
<keyword evidence="3" id="KW-0863">Zinc-finger</keyword>
<keyword evidence="9" id="KW-0539">Nucleus</keyword>
<keyword evidence="5" id="KW-0805">Transcription regulation</keyword>
<evidence type="ECO:0000256" key="5">
    <source>
        <dbReference type="ARBA" id="ARBA00023015"/>
    </source>
</evidence>
<evidence type="ECO:0000256" key="8">
    <source>
        <dbReference type="ARBA" id="ARBA00023170"/>
    </source>
</evidence>
<evidence type="ECO:0000256" key="7">
    <source>
        <dbReference type="ARBA" id="ARBA00023163"/>
    </source>
</evidence>
<feature type="domain" description="NR LBD" evidence="12">
    <location>
        <begin position="278"/>
        <end position="421"/>
    </location>
</feature>
<evidence type="ECO:0000256" key="6">
    <source>
        <dbReference type="ARBA" id="ARBA00023125"/>
    </source>
</evidence>
<evidence type="ECO:0000256" key="4">
    <source>
        <dbReference type="ARBA" id="ARBA00022833"/>
    </source>
</evidence>
<keyword evidence="14" id="KW-1185">Reference proteome</keyword>
<evidence type="ECO:0000256" key="10">
    <source>
        <dbReference type="SAM" id="MobiDB-lite"/>
    </source>
</evidence>
<dbReference type="InterPro" id="IPR000536">
    <property type="entry name" value="Nucl_hrmn_rcpt_lig-bd"/>
</dbReference>
<reference evidence="13" key="1">
    <citation type="submission" date="2022-01" db="EMBL/GenBank/DDBJ databases">
        <authorList>
            <person name="King R."/>
        </authorList>
    </citation>
    <scope>NUCLEOTIDE SEQUENCE</scope>
</reference>
<dbReference type="InterPro" id="IPR000003">
    <property type="entry name" value="Retinoid-X_rcpt/HNF4"/>
</dbReference>
<dbReference type="OrthoDB" id="5873264at2759"/>
<dbReference type="PRINTS" id="PR00545">
    <property type="entry name" value="RETINOIDXR"/>
</dbReference>
<dbReference type="InterPro" id="IPR001723">
    <property type="entry name" value="Nuclear_hrmn_rcpt"/>
</dbReference>
<dbReference type="PROSITE" id="PS51843">
    <property type="entry name" value="NR_LBD"/>
    <property type="match status" value="1"/>
</dbReference>
<keyword evidence="2" id="KW-0479">Metal-binding</keyword>
<dbReference type="Pfam" id="PF00105">
    <property type="entry name" value="zf-C4"/>
    <property type="match status" value="1"/>
</dbReference>
<dbReference type="PANTHER" id="PTHR24086:SF15">
    <property type="entry name" value="NUCLEAR HORMONE RECEPTOR FTZ-F1"/>
    <property type="match status" value="1"/>
</dbReference>
<feature type="region of interest" description="Disordered" evidence="10">
    <location>
        <begin position="135"/>
        <end position="156"/>
    </location>
</feature>
<dbReference type="SMART" id="SM00399">
    <property type="entry name" value="ZnF_C4"/>
    <property type="match status" value="1"/>
</dbReference>
<dbReference type="GO" id="GO:0009888">
    <property type="term" value="P:tissue development"/>
    <property type="evidence" value="ECO:0007669"/>
    <property type="project" value="TreeGrafter"/>
</dbReference>
<dbReference type="GO" id="GO:0000978">
    <property type="term" value="F:RNA polymerase II cis-regulatory region sequence-specific DNA binding"/>
    <property type="evidence" value="ECO:0007669"/>
    <property type="project" value="TreeGrafter"/>
</dbReference>
<dbReference type="InterPro" id="IPR001628">
    <property type="entry name" value="Znf_hrmn_rcpt"/>
</dbReference>
<evidence type="ECO:0000256" key="2">
    <source>
        <dbReference type="ARBA" id="ARBA00022723"/>
    </source>
</evidence>
<accession>A0A9P0H386</accession>
<sequence length="421" mass="51446">MAHCNVFGSGGVGLITHNPPDHPLCGFKHFCSICGDRCKGKHFGVHCCLACNSFFRRTIGRDLSFTCENKNCMIDLDQRNKCQYCRYQRCLAMGMKREAVKNERQRLKESYQNELQLWQLKEIFQNKLERRQLKERDQNELERRQLKERDQNELERRQMQERYQNELERRQMQERYQNELERRQMQERYQNELERRKMQERYQNELERRQMQERYQNELERRKMQERYQNELERRQMQVRYQNELERQQMQERYQNELERQQMKDRTQNELESISSFHSGMPIEMILEAERRIDIRVERIENYENANTLFEEIQKQLVHLIEWAQQIPHFTSLPIEDQLLLLRKGWNELLLAGFSHRSVRYREEIVLRSGVTINRNTAEHVGFDTIIFDRVVTEVVPKMREIKIDKAALGCLRAIILYNPD</sequence>
<evidence type="ECO:0000259" key="11">
    <source>
        <dbReference type="PROSITE" id="PS51030"/>
    </source>
</evidence>
<dbReference type="GO" id="GO:0003707">
    <property type="term" value="F:nuclear steroid receptor activity"/>
    <property type="evidence" value="ECO:0007669"/>
    <property type="project" value="InterPro"/>
</dbReference>
<keyword evidence="4" id="KW-0862">Zinc</keyword>
<dbReference type="GO" id="GO:0008270">
    <property type="term" value="F:zinc ion binding"/>
    <property type="evidence" value="ECO:0007669"/>
    <property type="project" value="UniProtKB-KW"/>
</dbReference>
<organism evidence="13 14">
    <name type="scientific">Nezara viridula</name>
    <name type="common">Southern green stink bug</name>
    <name type="synonym">Cimex viridulus</name>
    <dbReference type="NCBI Taxonomy" id="85310"/>
    <lineage>
        <taxon>Eukaryota</taxon>
        <taxon>Metazoa</taxon>
        <taxon>Ecdysozoa</taxon>
        <taxon>Arthropoda</taxon>
        <taxon>Hexapoda</taxon>
        <taxon>Insecta</taxon>
        <taxon>Pterygota</taxon>
        <taxon>Neoptera</taxon>
        <taxon>Paraneoptera</taxon>
        <taxon>Hemiptera</taxon>
        <taxon>Heteroptera</taxon>
        <taxon>Panheteroptera</taxon>
        <taxon>Pentatomomorpha</taxon>
        <taxon>Pentatomoidea</taxon>
        <taxon>Pentatomidae</taxon>
        <taxon>Pentatominae</taxon>
        <taxon>Nezara</taxon>
    </lineage>
</organism>
<evidence type="ECO:0000256" key="9">
    <source>
        <dbReference type="ARBA" id="ARBA00023242"/>
    </source>
</evidence>
<comment type="subcellular location">
    <subcellularLocation>
        <location evidence="1">Nucleus</location>
    </subcellularLocation>
</comment>
<dbReference type="SUPFAM" id="SSF57716">
    <property type="entry name" value="Glucocorticoid receptor-like (DNA-binding domain)"/>
    <property type="match status" value="1"/>
</dbReference>
<dbReference type="Gene3D" id="1.10.565.10">
    <property type="entry name" value="Retinoid X Receptor"/>
    <property type="match status" value="1"/>
</dbReference>
<dbReference type="PANTHER" id="PTHR24086">
    <property type="entry name" value="NUCLEAR RECEPTOR SUBFAMILY 5 GROUP A"/>
    <property type="match status" value="1"/>
</dbReference>
<keyword evidence="6" id="KW-0238">DNA-binding</keyword>
<dbReference type="EMBL" id="OV725077">
    <property type="protein sequence ID" value="CAH1392220.1"/>
    <property type="molecule type" value="Genomic_DNA"/>
</dbReference>
<evidence type="ECO:0000313" key="13">
    <source>
        <dbReference type="EMBL" id="CAH1392220.1"/>
    </source>
</evidence>